<evidence type="ECO:0000259" key="6">
    <source>
        <dbReference type="Pfam" id="PF03755"/>
    </source>
</evidence>
<keyword evidence="4" id="KW-0378">Hydrolase</keyword>
<feature type="domain" description="Endoribonuclease YicC-like C-terminal" evidence="7">
    <location>
        <begin position="178"/>
        <end position="295"/>
    </location>
</feature>
<feature type="domain" description="Endoribonuclease YicC-like N-terminal" evidence="6">
    <location>
        <begin position="4"/>
        <end position="157"/>
    </location>
</feature>
<reference evidence="8 9" key="1">
    <citation type="submission" date="2019-06" db="EMBL/GenBank/DDBJ databases">
        <title>Saccharibacillus brassicae sp. nov., an endophytic bacterium isolated from Chinese cabbage seeds (Brassica pekinensis).</title>
        <authorList>
            <person name="Jiang L."/>
            <person name="Lee J."/>
            <person name="Kim S.W."/>
        </authorList>
    </citation>
    <scope>NUCLEOTIDE SEQUENCE [LARGE SCALE GENOMIC DNA]</scope>
    <source>
        <strain evidence="9">KCTC 43072 / ATSA2</strain>
    </source>
</reference>
<keyword evidence="3" id="KW-0255">Endonuclease</keyword>
<dbReference type="EMBL" id="CP041217">
    <property type="protein sequence ID" value="QDH19737.1"/>
    <property type="molecule type" value="Genomic_DNA"/>
</dbReference>
<evidence type="ECO:0000256" key="2">
    <source>
        <dbReference type="ARBA" id="ARBA00022722"/>
    </source>
</evidence>
<dbReference type="InterPro" id="IPR013551">
    <property type="entry name" value="YicC-like_C"/>
</dbReference>
<evidence type="ECO:0000256" key="5">
    <source>
        <dbReference type="ARBA" id="ARBA00035648"/>
    </source>
</evidence>
<dbReference type="InterPro" id="IPR005229">
    <property type="entry name" value="YicC/YloC-like"/>
</dbReference>
<dbReference type="NCBIfam" id="TIGR00255">
    <property type="entry name" value="YicC/YloC family endoribonuclease"/>
    <property type="match status" value="1"/>
</dbReference>
<dbReference type="PANTHER" id="PTHR30636">
    <property type="entry name" value="UPF0701 PROTEIN YICC"/>
    <property type="match status" value="1"/>
</dbReference>
<dbReference type="AlphaFoldDB" id="A0A4Y6UTS5"/>
<comment type="similarity">
    <text evidence="5">Belongs to the YicC/YloC family.</text>
</comment>
<comment type="cofactor">
    <cofactor evidence="1">
        <name>a divalent metal cation</name>
        <dbReference type="ChEBI" id="CHEBI:60240"/>
    </cofactor>
</comment>
<name>A0A4Y6UTS5_SACBS</name>
<dbReference type="Proteomes" id="UP000316968">
    <property type="component" value="Chromosome"/>
</dbReference>
<evidence type="ECO:0000256" key="3">
    <source>
        <dbReference type="ARBA" id="ARBA00022759"/>
    </source>
</evidence>
<accession>A0A4Y6UTS5</accession>
<organism evidence="8 9">
    <name type="scientific">Saccharibacillus brassicae</name>
    <dbReference type="NCBI Taxonomy" id="2583377"/>
    <lineage>
        <taxon>Bacteria</taxon>
        <taxon>Bacillati</taxon>
        <taxon>Bacillota</taxon>
        <taxon>Bacilli</taxon>
        <taxon>Bacillales</taxon>
        <taxon>Paenibacillaceae</taxon>
        <taxon>Saccharibacillus</taxon>
    </lineage>
</organism>
<proteinExistence type="inferred from homology"/>
<keyword evidence="2" id="KW-0540">Nuclease</keyword>
<dbReference type="OrthoDB" id="9771229at2"/>
<dbReference type="PANTHER" id="PTHR30636:SF3">
    <property type="entry name" value="UPF0701 PROTEIN YICC"/>
    <property type="match status" value="1"/>
</dbReference>
<evidence type="ECO:0000313" key="8">
    <source>
        <dbReference type="EMBL" id="QDH19737.1"/>
    </source>
</evidence>
<protein>
    <submittedName>
        <fullName evidence="8">YicC family protein</fullName>
    </submittedName>
</protein>
<dbReference type="GO" id="GO:0004521">
    <property type="term" value="F:RNA endonuclease activity"/>
    <property type="evidence" value="ECO:0007669"/>
    <property type="project" value="InterPro"/>
</dbReference>
<evidence type="ECO:0000259" key="7">
    <source>
        <dbReference type="Pfam" id="PF08340"/>
    </source>
</evidence>
<keyword evidence="9" id="KW-1185">Reference proteome</keyword>
<dbReference type="Pfam" id="PF03755">
    <property type="entry name" value="YicC-like_N"/>
    <property type="match status" value="1"/>
</dbReference>
<evidence type="ECO:0000313" key="9">
    <source>
        <dbReference type="Proteomes" id="UP000316968"/>
    </source>
</evidence>
<dbReference type="RefSeq" id="WP_141446125.1">
    <property type="nucleotide sequence ID" value="NZ_CP041217.1"/>
</dbReference>
<sequence>MSFSMTGYGQSAMQRGGYKIQFEVKSVNHRYCEVVLRMPREWNVFEDVLRRLVQQHVKRGRIDVYVTRESESQGNSMVLNRAAAESYIRAARELEQAYGIDGRIRAAELLALPDLMIPAESPLPETEDEDWERVLREGLGEALGQLLSMRSAEGGHLIRDCRLRLANLTAAREQLVRLAPTVVEDYRTKLRQRLAELGEGSFGLDEHRLGMEVALFADRCSIDEELARLGSHFDQCAELLGSGDAKGRKLDFLIQEMNREVNTIGSKANHLALGGHVVEMKAELEKMREQAANLE</sequence>
<dbReference type="GO" id="GO:0016787">
    <property type="term" value="F:hydrolase activity"/>
    <property type="evidence" value="ECO:0007669"/>
    <property type="project" value="UniProtKB-KW"/>
</dbReference>
<dbReference type="KEGG" id="saca:FFV09_01975"/>
<dbReference type="Pfam" id="PF08340">
    <property type="entry name" value="YicC-like_C"/>
    <property type="match status" value="1"/>
</dbReference>
<dbReference type="InterPro" id="IPR013527">
    <property type="entry name" value="YicC-like_N"/>
</dbReference>
<gene>
    <name evidence="8" type="ORF">FFV09_01975</name>
</gene>
<evidence type="ECO:0000256" key="4">
    <source>
        <dbReference type="ARBA" id="ARBA00022801"/>
    </source>
</evidence>
<evidence type="ECO:0000256" key="1">
    <source>
        <dbReference type="ARBA" id="ARBA00001968"/>
    </source>
</evidence>